<dbReference type="Proteomes" id="UP000027075">
    <property type="component" value="Chromosome"/>
</dbReference>
<reference evidence="4 9" key="4">
    <citation type="submission" date="2014-04" db="EMBL/GenBank/DDBJ databases">
        <title>Transcriptional profiles of Haloferax mediterranei on the basis of nitrogen availability.</title>
        <authorList>
            <person name="Bautista V."/>
        </authorList>
    </citation>
    <scope>NUCLEOTIDE SEQUENCE [LARGE SCALE GENOMIC DNA]</scope>
    <source>
        <strain evidence="4">ATCC 33500</strain>
        <strain evidence="9">ATCC 33500 / DSM 1411 / JCM 8866 / NBRC 14739 / NCIMB 2177 / R-4</strain>
    </source>
</reference>
<dbReference type="eggNOG" id="arCOG09074">
    <property type="taxonomic scope" value="Archaea"/>
</dbReference>
<dbReference type="EMBL" id="CP007551">
    <property type="protein sequence ID" value="AHZ22305.1"/>
    <property type="molecule type" value="Genomic_DNA"/>
</dbReference>
<evidence type="ECO:0000313" key="3">
    <source>
        <dbReference type="EMBL" id="AFK18295.1"/>
    </source>
</evidence>
<evidence type="ECO:0000313" key="10">
    <source>
        <dbReference type="Proteomes" id="UP000299011"/>
    </source>
</evidence>
<dbReference type="Proteomes" id="UP000006469">
    <property type="component" value="Chromosome"/>
</dbReference>
<sequence length="334" mass="36644">MHRRALLAGIGALSAGCLGVSPPRANSTTASSAATETPNSTTTTAHPTATCDKETETPSTESTGETETDAEYTLTDLTESTDIDRPSAKYILEPSAFYSSDAVTEEEERTGEEQVVKDISEIDDEKVRSAIETAIRTGEWRSNTLPDGLADTVGRVDFFTGVSEDETYTHVGLTLHRTHPDRPPALEFNAAIVDDTVSKDSPGAIALTLTNTSQTTQRVFSGTVPPFGMVYGDATEDEGRFLLWREYEEEGCVNFSERGLAVCSIGKITKLQPCERITRRYEVLPSETTRHPEYTVPPHPGRYRLTDSLDYYETRGGPESTLSFEVEFTLESMQ</sequence>
<accession>I3R235</accession>
<feature type="region of interest" description="Disordered" evidence="1">
    <location>
        <begin position="16"/>
        <end position="71"/>
    </location>
</feature>
<dbReference type="AlphaFoldDB" id="I3R235"/>
<feature type="compositionally biased region" description="Low complexity" evidence="1">
    <location>
        <begin position="16"/>
        <end position="50"/>
    </location>
</feature>
<dbReference type="Proteomes" id="UP000011603">
    <property type="component" value="Unassembled WGS sequence"/>
</dbReference>
<reference evidence="3" key="1">
    <citation type="journal article" date="2012" name="Appl. Environ. Microbiol.">
        <title>Identification of the haloarchaeal phasin (PhaP) that functions in polyhydroxyalkanoate accumulation and granule formation in Haloferax mediterranei.</title>
        <authorList>
            <person name="Cai S."/>
            <person name="Cai L."/>
            <person name="Liu H."/>
            <person name="Liu X."/>
            <person name="Han J."/>
            <person name="Zhou J."/>
            <person name="Xiang H."/>
        </authorList>
    </citation>
    <scope>NUCLEOTIDE SEQUENCE</scope>
    <source>
        <strain evidence="3">CGMCC 1.2087</strain>
    </source>
</reference>
<name>I3R235_HALMT</name>
<evidence type="ECO:0000259" key="2">
    <source>
        <dbReference type="Pfam" id="PF26451"/>
    </source>
</evidence>
<reference evidence="3 7" key="2">
    <citation type="journal article" date="2012" name="J. Bacteriol.">
        <title>Complete genome sequence of the metabolically versatile halophilic archaeon Haloferax mediterranei, a poly(3-hydroxybutyrate-co-3-hydroxyvalerate) producer.</title>
        <authorList>
            <person name="Han J."/>
            <person name="Zhang F."/>
            <person name="Hou J."/>
            <person name="Liu X."/>
            <person name="Li M."/>
            <person name="Liu H."/>
            <person name="Cai L."/>
            <person name="Zhang B."/>
            <person name="Chen Y."/>
            <person name="Zhou J."/>
            <person name="Hu S."/>
            <person name="Xiang H."/>
        </authorList>
    </citation>
    <scope>NUCLEOTIDE SEQUENCE [LARGE SCALE GENOMIC DNA]</scope>
    <source>
        <strain evidence="7">ATCC 33500 / DSM 1411 / JCM 8866 / NBRC 14739 / NCIMB 2177 / R-4</strain>
        <strain evidence="3">CGMCC 1.2087</strain>
    </source>
</reference>
<reference evidence="3" key="5">
    <citation type="submission" date="2014-05" db="EMBL/GenBank/DDBJ databases">
        <authorList>
            <person name="Wang L."/>
            <person name="Yang H."/>
            <person name="Xiang H."/>
        </authorList>
    </citation>
    <scope>NUCLEOTIDE SEQUENCE</scope>
    <source>
        <strain evidence="3">CGMCC 1.2087</strain>
    </source>
</reference>
<dbReference type="EMBL" id="CP001868">
    <property type="protein sequence ID" value="AFK18295.1"/>
    <property type="molecule type" value="Genomic_DNA"/>
</dbReference>
<evidence type="ECO:0000313" key="4">
    <source>
        <dbReference type="EMBL" id="AHZ22305.1"/>
    </source>
</evidence>
<dbReference type="GeneID" id="40155931"/>
<dbReference type="PROSITE" id="PS51257">
    <property type="entry name" value="PROKAR_LIPOPROTEIN"/>
    <property type="match status" value="1"/>
</dbReference>
<evidence type="ECO:0000313" key="8">
    <source>
        <dbReference type="Proteomes" id="UP000011603"/>
    </source>
</evidence>
<keyword evidence="8" id="KW-1185">Reference proteome</keyword>
<dbReference type="EMBL" id="CP039139">
    <property type="protein sequence ID" value="QCQ74814.1"/>
    <property type="molecule type" value="Genomic_DNA"/>
</dbReference>
<gene>
    <name evidence="3" type="ordered locus">HFX_0570</name>
    <name evidence="4" type="ORF">BM92_06400</name>
    <name evidence="5" type="ORF">C439_07615</name>
    <name evidence="6" type="ORF">E6P09_05900</name>
</gene>
<dbReference type="RefSeq" id="WP_004057727.1">
    <property type="nucleotide sequence ID" value="NC_017941.2"/>
</dbReference>
<dbReference type="PaxDb" id="523841-HFX_0570"/>
<dbReference type="Proteomes" id="UP000299011">
    <property type="component" value="Chromosome"/>
</dbReference>
<dbReference type="STRING" id="523841.HFX_0570"/>
<feature type="domain" description="DUF8130" evidence="2">
    <location>
        <begin position="185"/>
        <end position="296"/>
    </location>
</feature>
<reference evidence="6 10" key="6">
    <citation type="submission" date="2019-04" db="EMBL/GenBank/DDBJ databases">
        <title>Methylomes of two halophilic Archaea, Haloarcula marismortui and Haloferax mediterranei.</title>
        <authorList>
            <person name="DasSarma S."/>
            <person name="DasSarma P."/>
            <person name="DasSarma S."/>
            <person name="Fomenkov A."/>
            <person name="Vincze T."/>
            <person name="Anton B.P."/>
            <person name="Roberts R.J."/>
        </authorList>
    </citation>
    <scope>NUCLEOTIDE SEQUENCE [LARGE SCALE GENOMIC DNA]</scope>
    <source>
        <strain evidence="6">ATCC 33500</strain>
        <strain evidence="10">ATCC 33500 / DSM 1411 / JCM 8866 / NBRC 14739 / NCIMB 2177 / R-4</strain>
    </source>
</reference>
<dbReference type="OrthoDB" id="275766at2157"/>
<proteinExistence type="predicted"/>
<dbReference type="KEGG" id="hme:HFX_0570"/>
<evidence type="ECO:0000313" key="6">
    <source>
        <dbReference type="EMBL" id="QCQ74814.1"/>
    </source>
</evidence>
<evidence type="ECO:0000313" key="7">
    <source>
        <dbReference type="Proteomes" id="UP000006469"/>
    </source>
</evidence>
<evidence type="ECO:0000313" key="9">
    <source>
        <dbReference type="Proteomes" id="UP000027075"/>
    </source>
</evidence>
<evidence type="ECO:0000313" key="5">
    <source>
        <dbReference type="EMBL" id="EMA02432.1"/>
    </source>
</evidence>
<dbReference type="Pfam" id="PF26451">
    <property type="entry name" value="DUF8130"/>
    <property type="match status" value="1"/>
</dbReference>
<dbReference type="EMBL" id="AOLO01000007">
    <property type="protein sequence ID" value="EMA02432.1"/>
    <property type="molecule type" value="Genomic_DNA"/>
</dbReference>
<evidence type="ECO:0000256" key="1">
    <source>
        <dbReference type="SAM" id="MobiDB-lite"/>
    </source>
</evidence>
<protein>
    <recommendedName>
        <fullName evidence="2">DUF8130 domain-containing protein</fullName>
    </recommendedName>
</protein>
<dbReference type="PATRIC" id="fig|523841.21.peg.1541"/>
<dbReference type="HOGENOM" id="CLU_830556_0_0_2"/>
<reference evidence="5 8" key="3">
    <citation type="journal article" date="2014" name="PLoS Genet.">
        <title>Phylogenetically driven sequencing of extremely halophilic archaea reveals strategies for static and dynamic osmo-response.</title>
        <authorList>
            <person name="Becker E.A."/>
            <person name="Seitzer P.M."/>
            <person name="Tritt A."/>
            <person name="Larsen D."/>
            <person name="Krusor M."/>
            <person name="Yao A.I."/>
            <person name="Wu D."/>
            <person name="Madern D."/>
            <person name="Eisen J.A."/>
            <person name="Darling A.E."/>
            <person name="Facciotti M.T."/>
        </authorList>
    </citation>
    <scope>NUCLEOTIDE SEQUENCE [LARGE SCALE GENOMIC DNA]</scope>
    <source>
        <strain evidence="5">ATCC 33500</strain>
        <strain evidence="8">ATCC 33500 / DSM 1411 / JCM 8866 / NBRC 14739 / NCIMB 2177 / R-4</strain>
    </source>
</reference>
<dbReference type="InterPro" id="IPR058443">
    <property type="entry name" value="DUF8130"/>
</dbReference>
<organism evidence="3 7">
    <name type="scientific">Haloferax mediterranei (strain ATCC 33500 / DSM 1411 / JCM 8866 / NBRC 14739 / NCIMB 2177 / R-4)</name>
    <name type="common">Halobacterium mediterranei</name>
    <dbReference type="NCBI Taxonomy" id="523841"/>
    <lineage>
        <taxon>Archaea</taxon>
        <taxon>Methanobacteriati</taxon>
        <taxon>Methanobacteriota</taxon>
        <taxon>Stenosarchaea group</taxon>
        <taxon>Halobacteria</taxon>
        <taxon>Halobacteriales</taxon>
        <taxon>Haloferacaceae</taxon>
        <taxon>Haloferax</taxon>
    </lineage>
</organism>